<dbReference type="SUPFAM" id="SSF101473">
    <property type="entry name" value="DhaL-like"/>
    <property type="match status" value="1"/>
</dbReference>
<dbReference type="EMBL" id="JACCFJ010000001">
    <property type="protein sequence ID" value="NYI84195.1"/>
    <property type="molecule type" value="Genomic_DNA"/>
</dbReference>
<dbReference type="NCBIfam" id="TIGR02365">
    <property type="entry name" value="dha_L_ycgS"/>
    <property type="match status" value="1"/>
</dbReference>
<reference evidence="4 5" key="1">
    <citation type="submission" date="2020-07" db="EMBL/GenBank/DDBJ databases">
        <title>Sequencing the genomes of 1000 actinobacteria strains.</title>
        <authorList>
            <person name="Klenk H.-P."/>
        </authorList>
    </citation>
    <scope>NUCLEOTIDE SEQUENCE [LARGE SCALE GENOMIC DNA]</scope>
    <source>
        <strain evidence="4 5">DSM 44065</strain>
    </source>
</reference>
<accession>A0A853AJB1</accession>
<evidence type="ECO:0000313" key="4">
    <source>
        <dbReference type="EMBL" id="NYI84195.1"/>
    </source>
</evidence>
<dbReference type="AlphaFoldDB" id="A0A853AJB1"/>
<comment type="caution">
    <text evidence="4">The sequence shown here is derived from an EMBL/GenBank/DDBJ whole genome shotgun (WGS) entry which is preliminary data.</text>
</comment>
<evidence type="ECO:0000256" key="1">
    <source>
        <dbReference type="ARBA" id="ARBA00022679"/>
    </source>
</evidence>
<organism evidence="4 5">
    <name type="scientific">Saccharopolyspora hordei</name>
    <dbReference type="NCBI Taxonomy" id="1838"/>
    <lineage>
        <taxon>Bacteria</taxon>
        <taxon>Bacillati</taxon>
        <taxon>Actinomycetota</taxon>
        <taxon>Actinomycetes</taxon>
        <taxon>Pseudonocardiales</taxon>
        <taxon>Pseudonocardiaceae</taxon>
        <taxon>Saccharopolyspora</taxon>
    </lineage>
</organism>
<dbReference type="FunFam" id="1.25.40.340:FF:000002">
    <property type="entry name" value="Dihydroxyacetone kinase, L subunit"/>
    <property type="match status" value="1"/>
</dbReference>
<dbReference type="InterPro" id="IPR050861">
    <property type="entry name" value="Dihydroxyacetone_Kinase"/>
</dbReference>
<protein>
    <submittedName>
        <fullName evidence="4">Dihydroxyacetone kinase-like protein</fullName>
        <ecNumber evidence="4">2.7.1.-</ecNumber>
    </submittedName>
</protein>
<dbReference type="PANTHER" id="PTHR28629:SF4">
    <property type="entry name" value="TRIOKINASE_FMN CYCLASE"/>
    <property type="match status" value="1"/>
</dbReference>
<name>A0A853AJB1_9PSEU</name>
<dbReference type="GO" id="GO:0005829">
    <property type="term" value="C:cytosol"/>
    <property type="evidence" value="ECO:0007669"/>
    <property type="project" value="TreeGrafter"/>
</dbReference>
<dbReference type="PROSITE" id="PS51480">
    <property type="entry name" value="DHAL"/>
    <property type="match status" value="1"/>
</dbReference>
<dbReference type="Proteomes" id="UP000587002">
    <property type="component" value="Unassembled WGS sequence"/>
</dbReference>
<keyword evidence="2 4" id="KW-0418">Kinase</keyword>
<dbReference type="Pfam" id="PF02734">
    <property type="entry name" value="Dak2"/>
    <property type="match status" value="1"/>
</dbReference>
<dbReference type="GO" id="GO:0004371">
    <property type="term" value="F:glycerone kinase activity"/>
    <property type="evidence" value="ECO:0007669"/>
    <property type="project" value="InterPro"/>
</dbReference>
<keyword evidence="1 4" id="KW-0808">Transferase</keyword>
<dbReference type="GO" id="GO:0019563">
    <property type="term" value="P:glycerol catabolic process"/>
    <property type="evidence" value="ECO:0007669"/>
    <property type="project" value="TreeGrafter"/>
</dbReference>
<dbReference type="InterPro" id="IPR036117">
    <property type="entry name" value="DhaL_dom_sf"/>
</dbReference>
<dbReference type="RefSeq" id="WP_343050141.1">
    <property type="nucleotide sequence ID" value="NZ_BAABFH010000001.1"/>
</dbReference>
<evidence type="ECO:0000259" key="3">
    <source>
        <dbReference type="PROSITE" id="PS51480"/>
    </source>
</evidence>
<dbReference type="InterPro" id="IPR004007">
    <property type="entry name" value="DhaL_dom"/>
</dbReference>
<dbReference type="EC" id="2.7.1.-" evidence="4"/>
<dbReference type="InterPro" id="IPR012737">
    <property type="entry name" value="DhaK_L_YcgS"/>
</dbReference>
<evidence type="ECO:0000256" key="2">
    <source>
        <dbReference type="ARBA" id="ARBA00022777"/>
    </source>
</evidence>
<dbReference type="SMART" id="SM01120">
    <property type="entry name" value="Dak2"/>
    <property type="match status" value="1"/>
</dbReference>
<feature type="domain" description="DhaL" evidence="3">
    <location>
        <begin position="11"/>
        <end position="209"/>
    </location>
</feature>
<proteinExistence type="predicted"/>
<gene>
    <name evidence="4" type="ORF">HNR68_002825</name>
</gene>
<dbReference type="Gene3D" id="1.25.40.340">
    <property type="match status" value="1"/>
</dbReference>
<dbReference type="PANTHER" id="PTHR28629">
    <property type="entry name" value="TRIOKINASE/FMN CYCLASE"/>
    <property type="match status" value="1"/>
</dbReference>
<sequence length="223" mass="22987">MNNADIALAPDFGHRWVDALLETFLGRADELGDLDRRSGDGDFGTNIASALRRAQRNIDADRPQDYAGWLTAVSRGFLGTGGTSGPLFGMFFRELSRCAAGAEPTLAEFARGLAAGLATVQRYGGAEVGHKTMVDAIAPAAELLESQLGSNDSPDLLLARAAQAAVDGARSTADLLAKRGRASYVGEVARGVIDPGAAAAAIVLQAAAAAQVGGRADTSWLSS</sequence>
<keyword evidence="5" id="KW-1185">Reference proteome</keyword>
<evidence type="ECO:0000313" key="5">
    <source>
        <dbReference type="Proteomes" id="UP000587002"/>
    </source>
</evidence>